<proteinExistence type="predicted"/>
<organism evidence="1 2">
    <name type="scientific">Arcicella aurantiaca</name>
    <dbReference type="NCBI Taxonomy" id="591202"/>
    <lineage>
        <taxon>Bacteria</taxon>
        <taxon>Pseudomonadati</taxon>
        <taxon>Bacteroidota</taxon>
        <taxon>Cytophagia</taxon>
        <taxon>Cytophagales</taxon>
        <taxon>Flectobacillaceae</taxon>
        <taxon>Arcicella</taxon>
    </lineage>
</organism>
<dbReference type="Pfam" id="PF09563">
    <property type="entry name" value="RE_LlaJI"/>
    <property type="match status" value="1"/>
</dbReference>
<name>A0A316E983_9BACT</name>
<sequence length="550" mass="65297">MKIIIEEYAYDLSLISPILSERYYVPLQNQRCKVNYIGYYFEPDMNEPVMILPKVFIENNRVFGKYSPEDIFDLDHNPDIRESLRKEKKLDFLFSITTWHYLAIRQFQKRQQANTITESSDLANVISTLGEKDVTELDLIQSIIRFNRENQALFTFIKKTNSAQNQQVSWHKTIAKKMPTLQNGSPVYVETLTKQKTINYDEELLVILSSVLSYFNKKYYFQIATNQLFTPYKGRDLENLMKRGTVILKQIKYKYFSDKLLKLWDLLYAYFLRQDKIKSKKHHKEIVLVRDFNIVFEDMIDTLLSEPNLPSHLKNHKDGKEIDHIYPYQDLLTSQDQIYHIGDSKYYKDTTTTGQNAIAKQYTYAKNVIQYNIDVLNKEGILENNIRYRDELTEGYNITPNFFISAVLNDSLDFQKEGLEYKSDFKQNNHFKNRLFDRDTLILQTYNINFLFVLNAYVANNQSQRDKFKGSARSLFRKKIVEFLDKKYNFYTIKPEGNLEDFVVKNFRFLSGKMYRPSGWEDRLLLAFEKGNDNEKLEIVRGEISEYRIS</sequence>
<keyword evidence="1" id="KW-0378">Hydrolase</keyword>
<keyword evidence="2" id="KW-1185">Reference proteome</keyword>
<dbReference type="OrthoDB" id="922993at2"/>
<dbReference type="GO" id="GO:0004519">
    <property type="term" value="F:endonuclease activity"/>
    <property type="evidence" value="ECO:0007669"/>
    <property type="project" value="UniProtKB-KW"/>
</dbReference>
<dbReference type="AlphaFoldDB" id="A0A316E983"/>
<keyword evidence="1" id="KW-0540">Nuclease</keyword>
<dbReference type="RefSeq" id="WP_109744635.1">
    <property type="nucleotide sequence ID" value="NZ_QGGO01000027.1"/>
</dbReference>
<reference evidence="1 2" key="1">
    <citation type="submission" date="2018-05" db="EMBL/GenBank/DDBJ databases">
        <title>Genomic Encyclopedia of Archaeal and Bacterial Type Strains, Phase II (KMG-II): from individual species to whole genera.</title>
        <authorList>
            <person name="Goeker M."/>
        </authorList>
    </citation>
    <scope>NUCLEOTIDE SEQUENCE [LARGE SCALE GENOMIC DNA]</scope>
    <source>
        <strain evidence="1 2">DSM 22214</strain>
    </source>
</reference>
<evidence type="ECO:0000313" key="1">
    <source>
        <dbReference type="EMBL" id="PWK19450.1"/>
    </source>
</evidence>
<evidence type="ECO:0000313" key="2">
    <source>
        <dbReference type="Proteomes" id="UP000245489"/>
    </source>
</evidence>
<dbReference type="InterPro" id="IPR018579">
    <property type="entry name" value="Restrct_endonuc_II_LlaJI"/>
</dbReference>
<keyword evidence="1" id="KW-0255">Endonuclease</keyword>
<accession>A0A316E983</accession>
<protein>
    <submittedName>
        <fullName evidence="1">LlaJI restriction endonuclease</fullName>
    </submittedName>
</protein>
<dbReference type="Proteomes" id="UP000245489">
    <property type="component" value="Unassembled WGS sequence"/>
</dbReference>
<dbReference type="EMBL" id="QGGO01000027">
    <property type="protein sequence ID" value="PWK19450.1"/>
    <property type="molecule type" value="Genomic_DNA"/>
</dbReference>
<gene>
    <name evidence="1" type="ORF">LV89_03966</name>
</gene>
<comment type="caution">
    <text evidence="1">The sequence shown here is derived from an EMBL/GenBank/DDBJ whole genome shotgun (WGS) entry which is preliminary data.</text>
</comment>